<keyword evidence="17" id="KW-1185">Reference proteome</keyword>
<dbReference type="InterPro" id="IPR001245">
    <property type="entry name" value="Ser-Thr/Tyr_kinase_cat_dom"/>
</dbReference>
<evidence type="ECO:0000256" key="3">
    <source>
        <dbReference type="ARBA" id="ARBA00022679"/>
    </source>
</evidence>
<evidence type="ECO:0000256" key="8">
    <source>
        <dbReference type="ARBA" id="ARBA00022840"/>
    </source>
</evidence>
<dbReference type="InterPro" id="IPR008271">
    <property type="entry name" value="Ser/Thr_kinase_AS"/>
</dbReference>
<dbReference type="PROSITE" id="PS50011">
    <property type="entry name" value="PROTEIN_KINASE_DOM"/>
    <property type="match status" value="1"/>
</dbReference>
<dbReference type="FunFam" id="1.10.510.10:FF:000252">
    <property type="entry name" value="Receptor-like protein kinase FERONIA"/>
    <property type="match status" value="1"/>
</dbReference>
<evidence type="ECO:0000259" key="15">
    <source>
        <dbReference type="PROSITE" id="PS50011"/>
    </source>
</evidence>
<keyword evidence="8 12" id="KW-0067">ATP-binding</keyword>
<dbReference type="InterPro" id="IPR000719">
    <property type="entry name" value="Prot_kinase_dom"/>
</dbReference>
<keyword evidence="7" id="KW-0418">Kinase</keyword>
<feature type="domain" description="Protein kinase" evidence="15">
    <location>
        <begin position="484"/>
        <end position="756"/>
    </location>
</feature>
<keyword evidence="4 13" id="KW-0812">Transmembrane</keyword>
<evidence type="ECO:0000256" key="10">
    <source>
        <dbReference type="ARBA" id="ARBA00023136"/>
    </source>
</evidence>
<dbReference type="Pfam" id="PF12819">
    <property type="entry name" value="Malectin_like"/>
    <property type="match status" value="1"/>
</dbReference>
<name>A0AAV8TC63_9ROSI</name>
<feature type="transmembrane region" description="Helical" evidence="13">
    <location>
        <begin position="407"/>
        <end position="431"/>
    </location>
</feature>
<dbReference type="FunFam" id="2.60.120.430:FF:000013">
    <property type="entry name" value="Putative receptor-like protein kinase"/>
    <property type="match status" value="1"/>
</dbReference>
<dbReference type="InterPro" id="IPR011009">
    <property type="entry name" value="Kinase-like_dom_sf"/>
</dbReference>
<dbReference type="InterPro" id="IPR017441">
    <property type="entry name" value="Protein_kinase_ATP_BS"/>
</dbReference>
<keyword evidence="5 14" id="KW-0732">Signal</keyword>
<dbReference type="GO" id="GO:0004674">
    <property type="term" value="F:protein serine/threonine kinase activity"/>
    <property type="evidence" value="ECO:0007669"/>
    <property type="project" value="UniProtKB-KW"/>
</dbReference>
<evidence type="ECO:0000256" key="4">
    <source>
        <dbReference type="ARBA" id="ARBA00022692"/>
    </source>
</evidence>
<evidence type="ECO:0000313" key="17">
    <source>
        <dbReference type="Proteomes" id="UP001159364"/>
    </source>
</evidence>
<comment type="subcellular location">
    <subcellularLocation>
        <location evidence="1">Membrane</location>
        <topology evidence="1">Single-pass type I membrane protein</topology>
    </subcellularLocation>
</comment>
<dbReference type="Gene3D" id="3.30.200.20">
    <property type="entry name" value="Phosphorylase Kinase, domain 1"/>
    <property type="match status" value="1"/>
</dbReference>
<gene>
    <name evidence="16" type="ORF">K2173_005973</name>
</gene>
<evidence type="ECO:0000256" key="14">
    <source>
        <dbReference type="SAM" id="SignalP"/>
    </source>
</evidence>
<keyword evidence="11" id="KW-0325">Glycoprotein</keyword>
<evidence type="ECO:0000256" key="2">
    <source>
        <dbReference type="ARBA" id="ARBA00022527"/>
    </source>
</evidence>
<dbReference type="Pfam" id="PF07714">
    <property type="entry name" value="PK_Tyr_Ser-Thr"/>
    <property type="match status" value="1"/>
</dbReference>
<dbReference type="GO" id="GO:0005524">
    <property type="term" value="F:ATP binding"/>
    <property type="evidence" value="ECO:0007669"/>
    <property type="project" value="UniProtKB-UniRule"/>
</dbReference>
<evidence type="ECO:0000256" key="11">
    <source>
        <dbReference type="ARBA" id="ARBA00023180"/>
    </source>
</evidence>
<keyword evidence="9 13" id="KW-1133">Transmembrane helix</keyword>
<dbReference type="FunFam" id="3.30.200.20:FF:000039">
    <property type="entry name" value="receptor-like protein kinase FERONIA"/>
    <property type="match status" value="1"/>
</dbReference>
<dbReference type="FunFam" id="2.60.120.430:FF:000005">
    <property type="entry name" value="Putative receptor-like protein kinase"/>
    <property type="match status" value="1"/>
</dbReference>
<reference evidence="16 17" key="1">
    <citation type="submission" date="2021-09" db="EMBL/GenBank/DDBJ databases">
        <title>Genomic insights and catalytic innovation underlie evolution of tropane alkaloids biosynthesis.</title>
        <authorList>
            <person name="Wang Y.-J."/>
            <person name="Tian T."/>
            <person name="Huang J.-P."/>
            <person name="Huang S.-X."/>
        </authorList>
    </citation>
    <scope>NUCLEOTIDE SEQUENCE [LARGE SCALE GENOMIC DNA]</scope>
    <source>
        <strain evidence="16">KIB-2018</strain>
        <tissue evidence="16">Leaf</tissue>
    </source>
</reference>
<dbReference type="Proteomes" id="UP001159364">
    <property type="component" value="Linkage Group LG05"/>
</dbReference>
<evidence type="ECO:0000256" key="12">
    <source>
        <dbReference type="PROSITE-ProRule" id="PRU10141"/>
    </source>
</evidence>
<keyword evidence="10 13" id="KW-0472">Membrane</keyword>
<dbReference type="Gene3D" id="2.60.120.430">
    <property type="entry name" value="Galactose-binding lectin"/>
    <property type="match status" value="2"/>
</dbReference>
<feature type="signal peptide" evidence="14">
    <location>
        <begin position="1"/>
        <end position="23"/>
    </location>
</feature>
<evidence type="ECO:0000256" key="1">
    <source>
        <dbReference type="ARBA" id="ARBA00004479"/>
    </source>
</evidence>
<dbReference type="PROSITE" id="PS00108">
    <property type="entry name" value="PROTEIN_KINASE_ST"/>
    <property type="match status" value="1"/>
</dbReference>
<dbReference type="SMART" id="SM00220">
    <property type="entry name" value="S_TKc"/>
    <property type="match status" value="1"/>
</dbReference>
<dbReference type="Gene3D" id="1.10.510.10">
    <property type="entry name" value="Transferase(Phosphotransferase) domain 1"/>
    <property type="match status" value="1"/>
</dbReference>
<dbReference type="CDD" id="cd14066">
    <property type="entry name" value="STKc_IRAK"/>
    <property type="match status" value="1"/>
</dbReference>
<dbReference type="EMBL" id="JAIWQS010000005">
    <property type="protein sequence ID" value="KAJ8764233.1"/>
    <property type="molecule type" value="Genomic_DNA"/>
</dbReference>
<dbReference type="AlphaFoldDB" id="A0AAV8TC63"/>
<dbReference type="PANTHER" id="PTHR45631">
    <property type="entry name" value="OS07G0107800 PROTEIN-RELATED"/>
    <property type="match status" value="1"/>
</dbReference>
<evidence type="ECO:0000256" key="13">
    <source>
        <dbReference type="SAM" id="Phobius"/>
    </source>
</evidence>
<sequence length="825" mass="92484">MQSFTIQSSVLYLHLLLLHFLSAQLPSSAYNLPDKYFINCGSSSNDNTTSRAFTGDMNPGSFTFTKKNSTVENVNKSAATSILYQTARIFRQESSYKFEITIKGTYLVRLHFFAFSSPANLSSALFDVSASGYSLLQNFSVGNGGNTPMIKEFFLSISADQFILDFVPQESFFAFVNAIEVFPVPESFFYDEASHISPIGRIGNFDGLLSMALMTVHRINVGGSTLTPDDDTLWRYWVPDDRYIYNPVAAKNYSSYDIDISYQAGISKYTAPATVYQSAKGMKIDSGRISNLFNITWSFEVRKNTRHFIRVHFCDIVGSWLGEIIFNLYIYVNFDLQIDPYKITQRLATPFFDDFVVDSDNSGLLNITIGPSDRDHQNAFLNGLEIMEILAESGSTPLTNDQKKKHLFVTIGIVLGSLALIFILAVVLVLIRCRKSKTAATLVWPPVLGCGRTREGIANRSVSTNLNLGLKISLAEIRIATKKFDAKLKIGKGGFGTVYRGSLFNGMNVAVKRSEPGSSQGFPEFQTEIMVLSRIRHRHLVSLVGYCDEKSEMILVYELMEKGTLRDHLYNSDLPPLSWKKRLEICIGAARGLHYLHRGARGGFIHRDVKSTNILLDENYVAKVADFGLSRLGAPDQTHVTTGVKGTFGYLDPEYFRTQQLTEKSDVYSFGVVLLEVLCARPAINALLPRDQVNLADWVMLCKEKDMLEEIIDPKVKGQINPNSLRKFSETAEKCLLQNAFDRPTMGDVLWDLEYALQLQQTAIRRYPQECSRNDASATLSLPNVQTFPSLILPMETDDMPILREHNSDSSAAVIFSQLQIDEAR</sequence>
<organism evidence="16 17">
    <name type="scientific">Erythroxylum novogranatense</name>
    <dbReference type="NCBI Taxonomy" id="1862640"/>
    <lineage>
        <taxon>Eukaryota</taxon>
        <taxon>Viridiplantae</taxon>
        <taxon>Streptophyta</taxon>
        <taxon>Embryophyta</taxon>
        <taxon>Tracheophyta</taxon>
        <taxon>Spermatophyta</taxon>
        <taxon>Magnoliopsida</taxon>
        <taxon>eudicotyledons</taxon>
        <taxon>Gunneridae</taxon>
        <taxon>Pentapetalae</taxon>
        <taxon>rosids</taxon>
        <taxon>fabids</taxon>
        <taxon>Malpighiales</taxon>
        <taxon>Erythroxylaceae</taxon>
        <taxon>Erythroxylum</taxon>
    </lineage>
</organism>
<accession>A0AAV8TC63</accession>
<comment type="caution">
    <text evidence="16">The sequence shown here is derived from an EMBL/GenBank/DDBJ whole genome shotgun (WGS) entry which is preliminary data.</text>
</comment>
<feature type="binding site" evidence="12">
    <location>
        <position position="512"/>
    </location>
    <ligand>
        <name>ATP</name>
        <dbReference type="ChEBI" id="CHEBI:30616"/>
    </ligand>
</feature>
<evidence type="ECO:0000256" key="6">
    <source>
        <dbReference type="ARBA" id="ARBA00022741"/>
    </source>
</evidence>
<keyword evidence="6 12" id="KW-0547">Nucleotide-binding</keyword>
<keyword evidence="3" id="KW-0808">Transferase</keyword>
<dbReference type="InterPro" id="IPR024788">
    <property type="entry name" value="Malectin-like_Carb-bd_dom"/>
</dbReference>
<evidence type="ECO:0000256" key="7">
    <source>
        <dbReference type="ARBA" id="ARBA00022777"/>
    </source>
</evidence>
<feature type="chain" id="PRO_5043631001" description="Protein kinase domain-containing protein" evidence="14">
    <location>
        <begin position="24"/>
        <end position="825"/>
    </location>
</feature>
<keyword evidence="2" id="KW-0723">Serine/threonine-protein kinase</keyword>
<evidence type="ECO:0000256" key="5">
    <source>
        <dbReference type="ARBA" id="ARBA00022729"/>
    </source>
</evidence>
<evidence type="ECO:0000256" key="9">
    <source>
        <dbReference type="ARBA" id="ARBA00022989"/>
    </source>
</evidence>
<dbReference type="GO" id="GO:0016020">
    <property type="term" value="C:membrane"/>
    <property type="evidence" value="ECO:0007669"/>
    <property type="project" value="UniProtKB-SubCell"/>
</dbReference>
<proteinExistence type="predicted"/>
<protein>
    <recommendedName>
        <fullName evidence="15">Protein kinase domain-containing protein</fullName>
    </recommendedName>
</protein>
<dbReference type="SUPFAM" id="SSF56112">
    <property type="entry name" value="Protein kinase-like (PK-like)"/>
    <property type="match status" value="1"/>
</dbReference>
<dbReference type="PROSITE" id="PS00107">
    <property type="entry name" value="PROTEIN_KINASE_ATP"/>
    <property type="match status" value="1"/>
</dbReference>
<evidence type="ECO:0000313" key="16">
    <source>
        <dbReference type="EMBL" id="KAJ8764233.1"/>
    </source>
</evidence>